<dbReference type="InterPro" id="IPR050446">
    <property type="entry name" value="FAD-oxidoreductase/Apoptosis"/>
</dbReference>
<sequence>MTQTVLIIGAGQAGARAAQALRTHGYEGRIVLAGDERHAPYERPPLSKDVLIAPDDDDCFKGWVHTAELYVDARIEWLNDRVLKLDTQAHVAMLERSGALRYDHCLLTTGGRARQLPGAIEGPHVFYLRTLDDAMRLRARLATARSVAVIGGGFLGLEFAASARTRGIDVSVFETGSSLLARALPPVLSERLRTKHESHGVRFMFDAKALQVDAHATGVQINAESFDLCVIAIGQTPNDELARDAGMTTNNGIVVDRHCRTSAPDVYAAGDCANFPFGENDRATRLESWQNAQEQAIVAARNITGDAVAYAPTPWFWTDQFDWNIQMLGLPDSAADRWIERAGADGRTVLMGLRDGVIAQVVAINQGGELRAIRRLVEEGVPVDAAMLADPTIKLRQLDKLLRSTHSGDQGVLV</sequence>
<dbReference type="Pfam" id="PF14759">
    <property type="entry name" value="Reductase_C"/>
    <property type="match status" value="1"/>
</dbReference>
<proteinExistence type="predicted"/>
<evidence type="ECO:0000256" key="4">
    <source>
        <dbReference type="ARBA" id="ARBA00023002"/>
    </source>
</evidence>
<dbReference type="SUPFAM" id="SSF51905">
    <property type="entry name" value="FAD/NAD(P)-binding domain"/>
    <property type="match status" value="1"/>
</dbReference>
<dbReference type="Pfam" id="PF07992">
    <property type="entry name" value="Pyr_redox_2"/>
    <property type="match status" value="1"/>
</dbReference>
<evidence type="ECO:0000259" key="5">
    <source>
        <dbReference type="Pfam" id="PF07992"/>
    </source>
</evidence>
<gene>
    <name evidence="7" type="ORF">AWB77_01707</name>
</gene>
<dbReference type="PRINTS" id="PR00411">
    <property type="entry name" value="PNDRDTASEI"/>
</dbReference>
<evidence type="ECO:0000259" key="6">
    <source>
        <dbReference type="Pfam" id="PF14759"/>
    </source>
</evidence>
<feature type="domain" description="FAD/NAD(P)-binding" evidence="5">
    <location>
        <begin position="4"/>
        <end position="296"/>
    </location>
</feature>
<dbReference type="RefSeq" id="WP_061133949.1">
    <property type="nucleotide sequence ID" value="NZ_FCNX02000003.1"/>
</dbReference>
<evidence type="ECO:0000313" key="8">
    <source>
        <dbReference type="Proteomes" id="UP000054903"/>
    </source>
</evidence>
<dbReference type="InterPro" id="IPR023753">
    <property type="entry name" value="FAD/NAD-binding_dom"/>
</dbReference>
<keyword evidence="3" id="KW-0274">FAD</keyword>
<dbReference type="InterPro" id="IPR036188">
    <property type="entry name" value="FAD/NAD-bd_sf"/>
</dbReference>
<organism evidence="7 8">
    <name type="scientific">Caballeronia fortuita</name>
    <dbReference type="NCBI Taxonomy" id="1777138"/>
    <lineage>
        <taxon>Bacteria</taxon>
        <taxon>Pseudomonadati</taxon>
        <taxon>Pseudomonadota</taxon>
        <taxon>Betaproteobacteria</taxon>
        <taxon>Burkholderiales</taxon>
        <taxon>Burkholderiaceae</taxon>
        <taxon>Caballeronia</taxon>
    </lineage>
</organism>
<accession>A0A158AFE2</accession>
<dbReference type="GO" id="GO:0016651">
    <property type="term" value="F:oxidoreductase activity, acting on NAD(P)H"/>
    <property type="evidence" value="ECO:0007669"/>
    <property type="project" value="TreeGrafter"/>
</dbReference>
<evidence type="ECO:0000256" key="2">
    <source>
        <dbReference type="ARBA" id="ARBA00022630"/>
    </source>
</evidence>
<dbReference type="EMBL" id="FCNX02000003">
    <property type="protein sequence ID" value="SAK56316.1"/>
    <property type="molecule type" value="Genomic_DNA"/>
</dbReference>
<dbReference type="SUPFAM" id="SSF55424">
    <property type="entry name" value="FAD/NAD-linked reductases, dimerisation (C-terminal) domain"/>
    <property type="match status" value="1"/>
</dbReference>
<dbReference type="AlphaFoldDB" id="A0A158AFE2"/>
<name>A0A158AFE2_9BURK</name>
<keyword evidence="2" id="KW-0285">Flavoprotein</keyword>
<evidence type="ECO:0000256" key="1">
    <source>
        <dbReference type="ARBA" id="ARBA00001974"/>
    </source>
</evidence>
<keyword evidence="8" id="KW-1185">Reference proteome</keyword>
<dbReference type="STRING" id="1777138.AWB77_01707"/>
<dbReference type="InterPro" id="IPR028202">
    <property type="entry name" value="Reductase_C"/>
</dbReference>
<dbReference type="PANTHER" id="PTHR43557">
    <property type="entry name" value="APOPTOSIS-INDUCING FACTOR 1"/>
    <property type="match status" value="1"/>
</dbReference>
<evidence type="ECO:0000256" key="3">
    <source>
        <dbReference type="ARBA" id="ARBA00022827"/>
    </source>
</evidence>
<dbReference type="Gene3D" id="3.50.50.60">
    <property type="entry name" value="FAD/NAD(P)-binding domain"/>
    <property type="match status" value="2"/>
</dbReference>
<dbReference type="InterPro" id="IPR016156">
    <property type="entry name" value="FAD/NAD-linked_Rdtase_dimer_sf"/>
</dbReference>
<dbReference type="PRINTS" id="PR00368">
    <property type="entry name" value="FADPNR"/>
</dbReference>
<protein>
    <submittedName>
        <fullName evidence="7">FAD-dependent pyridine nucleotide-disulfide oxidoreductase</fullName>
    </submittedName>
</protein>
<dbReference type="PANTHER" id="PTHR43557:SF2">
    <property type="entry name" value="RIESKE DOMAIN-CONTAINING PROTEIN-RELATED"/>
    <property type="match status" value="1"/>
</dbReference>
<keyword evidence="4" id="KW-0560">Oxidoreductase</keyword>
<reference evidence="7" key="1">
    <citation type="submission" date="2016-01" db="EMBL/GenBank/DDBJ databases">
        <authorList>
            <person name="Peeters C."/>
        </authorList>
    </citation>
    <scope>NUCLEOTIDE SEQUENCE</scope>
    <source>
        <strain evidence="7">LMG 29320</strain>
    </source>
</reference>
<evidence type="ECO:0000313" key="7">
    <source>
        <dbReference type="EMBL" id="SAK56316.1"/>
    </source>
</evidence>
<dbReference type="OrthoDB" id="9769238at2"/>
<feature type="domain" description="Reductase C-terminal" evidence="6">
    <location>
        <begin position="315"/>
        <end position="398"/>
    </location>
</feature>
<dbReference type="Proteomes" id="UP000054903">
    <property type="component" value="Unassembled WGS sequence"/>
</dbReference>
<comment type="cofactor">
    <cofactor evidence="1">
        <name>FAD</name>
        <dbReference type="ChEBI" id="CHEBI:57692"/>
    </cofactor>
</comment>
<dbReference type="GO" id="GO:0005737">
    <property type="term" value="C:cytoplasm"/>
    <property type="evidence" value="ECO:0007669"/>
    <property type="project" value="TreeGrafter"/>
</dbReference>
<dbReference type="Gene3D" id="3.30.390.30">
    <property type="match status" value="1"/>
</dbReference>
<comment type="caution">
    <text evidence="7">The sequence shown here is derived from an EMBL/GenBank/DDBJ whole genome shotgun (WGS) entry which is preliminary data.</text>
</comment>